<protein>
    <submittedName>
        <fullName evidence="1">Uncharacterized protein</fullName>
    </submittedName>
</protein>
<dbReference type="EMBL" id="BARS01052733">
    <property type="protein sequence ID" value="GAG45160.1"/>
    <property type="molecule type" value="Genomic_DNA"/>
</dbReference>
<organism evidence="1">
    <name type="scientific">marine sediment metagenome</name>
    <dbReference type="NCBI Taxonomy" id="412755"/>
    <lineage>
        <taxon>unclassified sequences</taxon>
        <taxon>metagenomes</taxon>
        <taxon>ecological metagenomes</taxon>
    </lineage>
</organism>
<gene>
    <name evidence="1" type="ORF">S01H1_78357</name>
</gene>
<comment type="caution">
    <text evidence="1">The sequence shown here is derived from an EMBL/GenBank/DDBJ whole genome shotgun (WGS) entry which is preliminary data.</text>
</comment>
<accession>X0XPN1</accession>
<proteinExistence type="predicted"/>
<feature type="non-terminal residue" evidence="1">
    <location>
        <position position="128"/>
    </location>
</feature>
<evidence type="ECO:0000313" key="1">
    <source>
        <dbReference type="EMBL" id="GAG45160.1"/>
    </source>
</evidence>
<dbReference type="AlphaFoldDB" id="X0XPN1"/>
<sequence>MGSIHINKLKPGMVIDAEVRDINGRLLLKRDKEIQSAHIRIFKIWGITEVNIRGNNGSKGASAGPADPELIEKIKENTRDLFRHVDLEHPAIKEIFRISILFRSKYNLSEKDKTIGLAEVDLEQPTVG</sequence>
<reference evidence="1" key="1">
    <citation type="journal article" date="2014" name="Front. Microbiol.">
        <title>High frequency of phylogenetically diverse reductive dehalogenase-homologous genes in deep subseafloor sedimentary metagenomes.</title>
        <authorList>
            <person name="Kawai M."/>
            <person name="Futagami T."/>
            <person name="Toyoda A."/>
            <person name="Takaki Y."/>
            <person name="Nishi S."/>
            <person name="Hori S."/>
            <person name="Arai W."/>
            <person name="Tsubouchi T."/>
            <person name="Morono Y."/>
            <person name="Uchiyama I."/>
            <person name="Ito T."/>
            <person name="Fujiyama A."/>
            <person name="Inagaki F."/>
            <person name="Takami H."/>
        </authorList>
    </citation>
    <scope>NUCLEOTIDE SEQUENCE</scope>
    <source>
        <strain evidence="1">Expedition CK06-06</strain>
    </source>
</reference>
<name>X0XPN1_9ZZZZ</name>